<feature type="transmembrane region" description="Helical" evidence="6">
    <location>
        <begin position="468"/>
        <end position="491"/>
    </location>
</feature>
<dbReference type="InterPro" id="IPR003838">
    <property type="entry name" value="ABC3_permease_C"/>
</dbReference>
<feature type="domain" description="ABC3 transporter permease C-terminal" evidence="7">
    <location>
        <begin position="265"/>
        <end position="380"/>
    </location>
</feature>
<organism evidence="8 9">
    <name type="scientific">Nitrosospira briensis</name>
    <dbReference type="NCBI Taxonomy" id="35799"/>
    <lineage>
        <taxon>Bacteria</taxon>
        <taxon>Pseudomonadati</taxon>
        <taxon>Pseudomonadota</taxon>
        <taxon>Betaproteobacteria</taxon>
        <taxon>Nitrosomonadales</taxon>
        <taxon>Nitrosomonadaceae</taxon>
        <taxon>Nitrosospira</taxon>
    </lineage>
</organism>
<comment type="subcellular location">
    <subcellularLocation>
        <location evidence="1">Cell membrane</location>
        <topology evidence="1">Multi-pass membrane protein</topology>
    </subcellularLocation>
</comment>
<dbReference type="RefSeq" id="WP_074793605.1">
    <property type="nucleotide sequence ID" value="NZ_FOVJ01000001.1"/>
</dbReference>
<evidence type="ECO:0000313" key="9">
    <source>
        <dbReference type="Proteomes" id="UP000183107"/>
    </source>
</evidence>
<gene>
    <name evidence="8" type="ORF">SAMN05216386_0140</name>
</gene>
<dbReference type="PANTHER" id="PTHR30287">
    <property type="entry name" value="MEMBRANE COMPONENT OF PREDICTED ABC SUPERFAMILY METABOLITE UPTAKE TRANSPORTER"/>
    <property type="match status" value="1"/>
</dbReference>
<evidence type="ECO:0000256" key="5">
    <source>
        <dbReference type="ARBA" id="ARBA00023136"/>
    </source>
</evidence>
<evidence type="ECO:0000259" key="7">
    <source>
        <dbReference type="Pfam" id="PF02687"/>
    </source>
</evidence>
<feature type="transmembrane region" description="Helical" evidence="6">
    <location>
        <begin position="753"/>
        <end position="776"/>
    </location>
</feature>
<evidence type="ECO:0000256" key="6">
    <source>
        <dbReference type="SAM" id="Phobius"/>
    </source>
</evidence>
<keyword evidence="9" id="KW-1185">Reference proteome</keyword>
<evidence type="ECO:0000256" key="3">
    <source>
        <dbReference type="ARBA" id="ARBA00022692"/>
    </source>
</evidence>
<evidence type="ECO:0000313" key="8">
    <source>
        <dbReference type="EMBL" id="SFN25395.1"/>
    </source>
</evidence>
<dbReference type="EMBL" id="FOVJ01000001">
    <property type="protein sequence ID" value="SFN25395.1"/>
    <property type="molecule type" value="Genomic_DNA"/>
</dbReference>
<sequence length="833" mass="90648">MNIIKLSFRMLRRDWRAGELRVLAFALIIAVGGMTTVGFFADRVQLALSRQGNQLLGADLIIFSDHPLAPSYADEAKRLGLAVSSALKFPSMAAKGEFSLLTEIKAVTEGYPLRGELRISEDFGSISPKTNRIANAIPPPGSAWVDEKLMVRLNLSKGDTIEVGAADLVVNAVITQEPDYSIGFLNLRPRVLINAADLPSTGLVQEGSRISYRLLVAGDSGDVESFREWAQSRLMLGERIEGIRDARPEIKAALERAEKFLSLTALASVVLAAAAAALAVRRFTQRHLDGCAVMRCLGASQGAMLRLYLYHFLTLGLIASGLGCLLGFAAQEALAFFLSGLVEAELPWPSIWPAVHGLLTGMVLLLGFALPPLLNLRKVPALRVLRRDIGTPNSFSITGYALGLIALSALFLWKAGDVRLGASAIGGFVAAIAVFGLLGFFLLKALSHMRSQTAGAWRYGLASIRRRATSSVVQAVALGLGLMALLALTLIRDDLLQNWRTSLPPDAPNHFLINIQEDQLRPLAAFFSEHDMERPPVFPMVRGRLTEINGEPIASEEFTDLRAKRLVEREFNLSWADELQSDNQIVKGRWWKSGERGKAELSLEDDIAKTIGIKVGDTLTYDIAGSDFSAEVTSLRKVNWDSFRVNFFVVTPPGVLEDYPASYITSFHLPPEQIEVTNQLIKAFPNLLVLDVANIISQVQKVIEQVTKAVEFVFLFTLLAGLVVLYAAIVSTQDERIHEAAIFRTLGANRRQLARAWAAEFAILGGLSGLFAAAGANALGYVIGEFALNLSYTFNPWIWLTGLLSGVVGVTVAGLMGTRSALSTPPLMTLRKV</sequence>
<feature type="transmembrane region" description="Helical" evidence="6">
    <location>
        <begin position="350"/>
        <end position="374"/>
    </location>
</feature>
<feature type="transmembrane region" description="Helical" evidence="6">
    <location>
        <begin position="260"/>
        <end position="280"/>
    </location>
</feature>
<dbReference type="STRING" id="1266925.GCA_000619905_00741"/>
<evidence type="ECO:0000256" key="1">
    <source>
        <dbReference type="ARBA" id="ARBA00004651"/>
    </source>
</evidence>
<dbReference type="AlphaFoldDB" id="A0A1I4XHW1"/>
<feature type="transmembrane region" description="Helical" evidence="6">
    <location>
        <begin position="425"/>
        <end position="447"/>
    </location>
</feature>
<accession>A0A1I4XHW1</accession>
<protein>
    <submittedName>
        <fullName evidence="8">Putative ABC transport system permease protein</fullName>
    </submittedName>
</protein>
<dbReference type="InterPro" id="IPR038766">
    <property type="entry name" value="Membrane_comp_ABC_pdt"/>
</dbReference>
<dbReference type="Pfam" id="PF02687">
    <property type="entry name" value="FtsX"/>
    <property type="match status" value="2"/>
</dbReference>
<dbReference type="PANTHER" id="PTHR30287:SF1">
    <property type="entry name" value="INNER MEMBRANE PROTEIN"/>
    <property type="match status" value="1"/>
</dbReference>
<name>A0A1I4XHW1_9PROT</name>
<dbReference type="GO" id="GO:0005886">
    <property type="term" value="C:plasma membrane"/>
    <property type="evidence" value="ECO:0007669"/>
    <property type="project" value="UniProtKB-SubCell"/>
</dbReference>
<feature type="transmembrane region" description="Helical" evidence="6">
    <location>
        <begin position="307"/>
        <end position="330"/>
    </location>
</feature>
<evidence type="ECO:0000256" key="4">
    <source>
        <dbReference type="ARBA" id="ARBA00022989"/>
    </source>
</evidence>
<feature type="transmembrane region" description="Helical" evidence="6">
    <location>
        <begin position="796"/>
        <end position="818"/>
    </location>
</feature>
<feature type="transmembrane region" description="Helical" evidence="6">
    <location>
        <begin position="395"/>
        <end position="413"/>
    </location>
</feature>
<feature type="domain" description="ABC3 transporter permease C-terminal" evidence="7">
    <location>
        <begin position="712"/>
        <end position="826"/>
    </location>
</feature>
<evidence type="ECO:0000256" key="2">
    <source>
        <dbReference type="ARBA" id="ARBA00022475"/>
    </source>
</evidence>
<proteinExistence type="predicted"/>
<feature type="transmembrane region" description="Helical" evidence="6">
    <location>
        <begin position="20"/>
        <end position="41"/>
    </location>
</feature>
<dbReference type="OrthoDB" id="5292592at2"/>
<keyword evidence="3 6" id="KW-0812">Transmembrane</keyword>
<dbReference type="Proteomes" id="UP000183107">
    <property type="component" value="Unassembled WGS sequence"/>
</dbReference>
<reference evidence="9" key="1">
    <citation type="submission" date="2016-10" db="EMBL/GenBank/DDBJ databases">
        <authorList>
            <person name="Varghese N."/>
        </authorList>
    </citation>
    <scope>NUCLEOTIDE SEQUENCE [LARGE SCALE GENOMIC DNA]</scope>
    <source>
        <strain evidence="9">Nsp8</strain>
    </source>
</reference>
<keyword evidence="2" id="KW-1003">Cell membrane</keyword>
<keyword evidence="5 6" id="KW-0472">Membrane</keyword>
<feature type="transmembrane region" description="Helical" evidence="6">
    <location>
        <begin position="712"/>
        <end position="732"/>
    </location>
</feature>
<keyword evidence="4 6" id="KW-1133">Transmembrane helix</keyword>